<evidence type="ECO:0000313" key="2">
    <source>
        <dbReference type="EMBL" id="EJK68318.1"/>
    </source>
</evidence>
<keyword evidence="3" id="KW-1185">Reference proteome</keyword>
<reference evidence="2 3" key="1">
    <citation type="journal article" date="2012" name="Genome Biol.">
        <title>Genome and low-iron response of an oceanic diatom adapted to chronic iron limitation.</title>
        <authorList>
            <person name="Lommer M."/>
            <person name="Specht M."/>
            <person name="Roy A.S."/>
            <person name="Kraemer L."/>
            <person name="Andreson R."/>
            <person name="Gutowska M.A."/>
            <person name="Wolf J."/>
            <person name="Bergner S.V."/>
            <person name="Schilhabel M.B."/>
            <person name="Klostermeier U.C."/>
            <person name="Beiko R.G."/>
            <person name="Rosenstiel P."/>
            <person name="Hippler M."/>
            <person name="Laroche J."/>
        </authorList>
    </citation>
    <scope>NUCLEOTIDE SEQUENCE [LARGE SCALE GENOMIC DNA]</scope>
    <source>
        <strain evidence="2 3">CCMP1005</strain>
    </source>
</reference>
<name>K0SPU4_THAOC</name>
<feature type="compositionally biased region" description="Basic and acidic residues" evidence="1">
    <location>
        <begin position="20"/>
        <end position="30"/>
    </location>
</feature>
<accession>K0SPU4</accession>
<feature type="compositionally biased region" description="Basic and acidic residues" evidence="1">
    <location>
        <begin position="1"/>
        <end position="11"/>
    </location>
</feature>
<comment type="caution">
    <text evidence="2">The sequence shown here is derived from an EMBL/GenBank/DDBJ whole genome shotgun (WGS) entry which is preliminary data.</text>
</comment>
<dbReference type="EMBL" id="AGNL01011554">
    <property type="protein sequence ID" value="EJK68318.1"/>
    <property type="molecule type" value="Genomic_DNA"/>
</dbReference>
<organism evidence="2 3">
    <name type="scientific">Thalassiosira oceanica</name>
    <name type="common">Marine diatom</name>
    <dbReference type="NCBI Taxonomy" id="159749"/>
    <lineage>
        <taxon>Eukaryota</taxon>
        <taxon>Sar</taxon>
        <taxon>Stramenopiles</taxon>
        <taxon>Ochrophyta</taxon>
        <taxon>Bacillariophyta</taxon>
        <taxon>Coscinodiscophyceae</taxon>
        <taxon>Thalassiosirophycidae</taxon>
        <taxon>Thalassiosirales</taxon>
        <taxon>Thalassiosiraceae</taxon>
        <taxon>Thalassiosira</taxon>
    </lineage>
</organism>
<dbReference type="Proteomes" id="UP000266841">
    <property type="component" value="Unassembled WGS sequence"/>
</dbReference>
<feature type="region of interest" description="Disordered" evidence="1">
    <location>
        <begin position="1"/>
        <end position="30"/>
    </location>
</feature>
<gene>
    <name evidence="2" type="ORF">THAOC_10511</name>
</gene>
<proteinExistence type="predicted"/>
<dbReference type="AlphaFoldDB" id="K0SPU4"/>
<sequence length="219" mass="24113">MKSADKLDHDLSLPLQAEPGKGKESEVTIERVREERRGERRLAVIARLSRQARPDRLVFYVPGVERIGRRVYRPNGPVVLVLGVGKLYGVWGMGGVHVPHSAARQRQEKALASLRPVTAVLGHGPKPLVVHQDPPSKCRIVAVPEGVDRMHVSDGRPRREAAIVALVVLLGLHHEELRGPAVVRVLHPVDGGEEAAVGLRGGPPERPDRSPLLLLRRRR</sequence>
<evidence type="ECO:0000313" key="3">
    <source>
        <dbReference type="Proteomes" id="UP000266841"/>
    </source>
</evidence>
<protein>
    <submittedName>
        <fullName evidence="2">Uncharacterized protein</fullName>
    </submittedName>
</protein>
<evidence type="ECO:0000256" key="1">
    <source>
        <dbReference type="SAM" id="MobiDB-lite"/>
    </source>
</evidence>